<reference evidence="2 3" key="1">
    <citation type="submission" date="2019-01" db="EMBL/GenBank/DDBJ databases">
        <title>Draft genome sequences of three monokaryotic isolates of the white-rot basidiomycete fungus Dichomitus squalens.</title>
        <authorList>
            <consortium name="DOE Joint Genome Institute"/>
            <person name="Lopez S.C."/>
            <person name="Andreopoulos B."/>
            <person name="Pangilinan J."/>
            <person name="Lipzen A."/>
            <person name="Riley R."/>
            <person name="Ahrendt S."/>
            <person name="Ng V."/>
            <person name="Barry K."/>
            <person name="Daum C."/>
            <person name="Grigoriev I.V."/>
            <person name="Hilden K.S."/>
            <person name="Makela M.R."/>
            <person name="de Vries R.P."/>
        </authorList>
    </citation>
    <scope>NUCLEOTIDE SEQUENCE [LARGE SCALE GENOMIC DNA]</scope>
    <source>
        <strain evidence="2 3">CBS 464.89</strain>
    </source>
</reference>
<dbReference type="EMBL" id="ML145085">
    <property type="protein sequence ID" value="TBU64951.1"/>
    <property type="molecule type" value="Genomic_DNA"/>
</dbReference>
<dbReference type="PANTHER" id="PTHR34066:SF1">
    <property type="entry name" value="DUF1764 FAMILY PROTEIN"/>
    <property type="match status" value="1"/>
</dbReference>
<evidence type="ECO:0000313" key="3">
    <source>
        <dbReference type="Proteomes" id="UP000292082"/>
    </source>
</evidence>
<dbReference type="Proteomes" id="UP000292082">
    <property type="component" value="Unassembled WGS sequence"/>
</dbReference>
<feature type="compositionally biased region" description="Basic and acidic residues" evidence="1">
    <location>
        <begin position="42"/>
        <end position="57"/>
    </location>
</feature>
<protein>
    <submittedName>
        <fullName evidence="2">Uncharacterized protein</fullName>
    </submittedName>
</protein>
<evidence type="ECO:0000313" key="2">
    <source>
        <dbReference type="EMBL" id="TBU64951.1"/>
    </source>
</evidence>
<dbReference type="InterPro" id="IPR013885">
    <property type="entry name" value="DUF1764_euk"/>
</dbReference>
<sequence>MPASEIDDIFASKGKLPAAAPPKASSSSALLSDKKEKKKIKDKGEVGDKPVRRKREDSNEDPAPSVPSKRKVPETVFDPSVTLPSTKSNKSKAPRVEKTEGGVPKAKKAKKDREEEDRFKDSRGTGPRRKTEEGFSIYKEDELGITDQGGDTALCPFDCQCCF</sequence>
<accession>A0A4Q9P2T9</accession>
<dbReference type="AlphaFoldDB" id="A0A4Q9P2T9"/>
<organism evidence="2 3">
    <name type="scientific">Dichomitus squalens</name>
    <dbReference type="NCBI Taxonomy" id="114155"/>
    <lineage>
        <taxon>Eukaryota</taxon>
        <taxon>Fungi</taxon>
        <taxon>Dikarya</taxon>
        <taxon>Basidiomycota</taxon>
        <taxon>Agaricomycotina</taxon>
        <taxon>Agaricomycetes</taxon>
        <taxon>Polyporales</taxon>
        <taxon>Polyporaceae</taxon>
        <taxon>Dichomitus</taxon>
    </lineage>
</organism>
<feature type="compositionally biased region" description="Low complexity" evidence="1">
    <location>
        <begin position="11"/>
        <end position="31"/>
    </location>
</feature>
<name>A0A4Q9P2T9_9APHY</name>
<dbReference type="PANTHER" id="PTHR34066">
    <property type="entry name" value="GROWTH FACTOR 2"/>
    <property type="match status" value="1"/>
</dbReference>
<keyword evidence="3" id="KW-1185">Reference proteome</keyword>
<feature type="compositionally biased region" description="Basic and acidic residues" evidence="1">
    <location>
        <begin position="111"/>
        <end position="136"/>
    </location>
</feature>
<feature type="region of interest" description="Disordered" evidence="1">
    <location>
        <begin position="1"/>
        <end position="136"/>
    </location>
</feature>
<gene>
    <name evidence="2" type="ORF">BD310DRAFT_902638</name>
</gene>
<evidence type="ECO:0000256" key="1">
    <source>
        <dbReference type="SAM" id="MobiDB-lite"/>
    </source>
</evidence>
<dbReference type="Pfam" id="PF08576">
    <property type="entry name" value="DUF1764"/>
    <property type="match status" value="1"/>
</dbReference>
<proteinExistence type="predicted"/>